<evidence type="ECO:0000256" key="2">
    <source>
        <dbReference type="ARBA" id="ARBA00004236"/>
    </source>
</evidence>
<feature type="compositionally biased region" description="Polar residues" evidence="12">
    <location>
        <begin position="139"/>
        <end position="151"/>
    </location>
</feature>
<evidence type="ECO:0000256" key="3">
    <source>
        <dbReference type="ARBA" id="ARBA00022475"/>
    </source>
</evidence>
<feature type="compositionally biased region" description="Polar residues" evidence="12">
    <location>
        <begin position="44"/>
        <end position="72"/>
    </location>
</feature>
<name>A0A9N8DHN7_9STRA</name>
<keyword evidence="10" id="KW-0675">Receptor</keyword>
<evidence type="ECO:0000313" key="15">
    <source>
        <dbReference type="Proteomes" id="UP001153069"/>
    </source>
</evidence>
<evidence type="ECO:0000313" key="14">
    <source>
        <dbReference type="EMBL" id="CAB9502854.1"/>
    </source>
</evidence>
<proteinExistence type="predicted"/>
<evidence type="ECO:0000256" key="13">
    <source>
        <dbReference type="SAM" id="Phobius"/>
    </source>
</evidence>
<dbReference type="AlphaFoldDB" id="A0A9N8DHN7"/>
<keyword evidence="7" id="KW-0677">Repeat</keyword>
<keyword evidence="9 13" id="KW-0472">Membrane</keyword>
<dbReference type="InterPro" id="IPR001611">
    <property type="entry name" value="Leu-rich_rpt"/>
</dbReference>
<keyword evidence="11" id="KW-0325">Glycoprotein</keyword>
<dbReference type="GO" id="GO:0005886">
    <property type="term" value="C:plasma membrane"/>
    <property type="evidence" value="ECO:0007669"/>
    <property type="project" value="UniProtKB-SubCell"/>
</dbReference>
<dbReference type="Proteomes" id="UP001153069">
    <property type="component" value="Unassembled WGS sequence"/>
</dbReference>
<evidence type="ECO:0000256" key="6">
    <source>
        <dbReference type="ARBA" id="ARBA00022729"/>
    </source>
</evidence>
<sequence>MDIVTETMLPTTNVGKDLEQAMELAKEQARAMEIAQPKDRASFPQENSAFPKSPTSEGNALSKEIQIQQGATLPSGKDASVMTNETTAGDEGHPSSPFAFITPNRPDQSESSKTKGVSNPAIDEFLASALIDMEEMPTQPGSTATSNQRNPSKPGAYAIAPTGGSSSHETQEAVNPSPDTVVSLNDAESGLAVANPVSFHEMSQDFLPPAKELKERETNLPTTEHGTNLPVLLGCVLMLFATIVVGVVMGIATQENSGVPYPQAGSEPKELFPLSEYPSGAPTTLADAWAGLPESTILALEDPMTPQSRAYEWIMNDPNRTSYPDWKVLQRFALAVFYYSTGGEEWNLQKDWLSYTVDECSWYCRGLAGGVEHFFLHEGIAELASEQELVDSACNDDEKYSNLVFTENNMYGTLPPELSLLSDSLLYLEVGANENIYGLIPSEIGLMTSLKRFYTDRNQHTGQIPTEIGQLCQLEELDLGSNLFTGFIPSEIGNMEALSFLSLRYNSDMTGTLPTELYGLTNMVTFQVQKLEKLIGGNILPEIGRMTKLDYFNVHHITFNSSLPTEIGLLSNSLRRLNVWNCSITGTLPSELFQLTNMWRIDIDDNEITGTIPTEFGRFTNLTMAWMNGNSFSGTLPASIFDSWGQLSYLKIHNNNLEGPLPSELGQLTNLRLLWLSHNQFFGTIPSQLGLLNNVTELFLHDTNLVGTIPESLTDMAELEMLTVSNTSLTGSIPNPLCDQIWDMTHTCNVYFGGMWTLCYDVERVNFTCSSSNLCGCDVCGACNSSTIGS</sequence>
<organism evidence="14 15">
    <name type="scientific">Seminavis robusta</name>
    <dbReference type="NCBI Taxonomy" id="568900"/>
    <lineage>
        <taxon>Eukaryota</taxon>
        <taxon>Sar</taxon>
        <taxon>Stramenopiles</taxon>
        <taxon>Ochrophyta</taxon>
        <taxon>Bacillariophyta</taxon>
        <taxon>Bacillariophyceae</taxon>
        <taxon>Bacillariophycidae</taxon>
        <taxon>Naviculales</taxon>
        <taxon>Naviculaceae</taxon>
        <taxon>Seminavis</taxon>
    </lineage>
</organism>
<feature type="compositionally biased region" description="Basic and acidic residues" evidence="12">
    <location>
        <begin position="24"/>
        <end position="41"/>
    </location>
</feature>
<keyword evidence="3" id="KW-1003">Cell membrane</keyword>
<evidence type="ECO:0000256" key="12">
    <source>
        <dbReference type="SAM" id="MobiDB-lite"/>
    </source>
</evidence>
<feature type="transmembrane region" description="Helical" evidence="13">
    <location>
        <begin position="231"/>
        <end position="252"/>
    </location>
</feature>
<dbReference type="PANTHER" id="PTHR27000">
    <property type="entry name" value="LEUCINE-RICH REPEAT RECEPTOR-LIKE PROTEIN KINASE FAMILY PROTEIN-RELATED"/>
    <property type="match status" value="1"/>
</dbReference>
<keyword evidence="15" id="KW-1185">Reference proteome</keyword>
<evidence type="ECO:0000256" key="8">
    <source>
        <dbReference type="ARBA" id="ARBA00022989"/>
    </source>
</evidence>
<feature type="compositionally biased region" description="Polar residues" evidence="12">
    <location>
        <begin position="163"/>
        <end position="178"/>
    </location>
</feature>
<keyword evidence="6" id="KW-0732">Signal</keyword>
<dbReference type="EMBL" id="CAICTM010000147">
    <property type="protein sequence ID" value="CAB9502854.1"/>
    <property type="molecule type" value="Genomic_DNA"/>
</dbReference>
<evidence type="ECO:0000256" key="1">
    <source>
        <dbReference type="ARBA" id="ARBA00004167"/>
    </source>
</evidence>
<comment type="caution">
    <text evidence="14">The sequence shown here is derived from an EMBL/GenBank/DDBJ whole genome shotgun (WGS) entry which is preliminary data.</text>
</comment>
<dbReference type="Gene3D" id="3.80.10.10">
    <property type="entry name" value="Ribonuclease Inhibitor"/>
    <property type="match status" value="2"/>
</dbReference>
<keyword evidence="8 13" id="KW-1133">Transmembrane helix</keyword>
<protein>
    <submittedName>
        <fullName evidence="14">Leucine Rich Repeat</fullName>
    </submittedName>
</protein>
<feature type="region of interest" description="Disordered" evidence="12">
    <location>
        <begin position="137"/>
        <end position="178"/>
    </location>
</feature>
<reference evidence="14" key="1">
    <citation type="submission" date="2020-06" db="EMBL/GenBank/DDBJ databases">
        <authorList>
            <consortium name="Plant Systems Biology data submission"/>
        </authorList>
    </citation>
    <scope>NUCLEOTIDE SEQUENCE</scope>
    <source>
        <strain evidence="14">D6</strain>
    </source>
</reference>
<comment type="subcellular location">
    <subcellularLocation>
        <location evidence="2">Cell membrane</location>
    </subcellularLocation>
    <subcellularLocation>
        <location evidence="1">Membrane</location>
        <topology evidence="1">Single-pass membrane protein</topology>
    </subcellularLocation>
</comment>
<dbReference type="SUPFAM" id="SSF52058">
    <property type="entry name" value="L domain-like"/>
    <property type="match status" value="1"/>
</dbReference>
<evidence type="ECO:0000256" key="9">
    <source>
        <dbReference type="ARBA" id="ARBA00023136"/>
    </source>
</evidence>
<evidence type="ECO:0000256" key="5">
    <source>
        <dbReference type="ARBA" id="ARBA00022692"/>
    </source>
</evidence>
<dbReference type="OrthoDB" id="6363818at2759"/>
<evidence type="ECO:0000256" key="7">
    <source>
        <dbReference type="ARBA" id="ARBA00022737"/>
    </source>
</evidence>
<keyword evidence="5 13" id="KW-0812">Transmembrane</keyword>
<dbReference type="Pfam" id="PF00560">
    <property type="entry name" value="LRR_1"/>
    <property type="match status" value="4"/>
</dbReference>
<feature type="region of interest" description="Disordered" evidence="12">
    <location>
        <begin position="24"/>
        <end position="117"/>
    </location>
</feature>
<dbReference type="PANTHER" id="PTHR27000:SF775">
    <property type="entry name" value="PLANT INTRACELLULAR RAS-GROUP-RELATED LRR PROTEIN 3"/>
    <property type="match status" value="1"/>
</dbReference>
<dbReference type="FunFam" id="3.80.10.10:FF:000041">
    <property type="entry name" value="LRR receptor-like serine/threonine-protein kinase ERECTA"/>
    <property type="match status" value="1"/>
</dbReference>
<accession>A0A9N8DHN7</accession>
<evidence type="ECO:0000256" key="11">
    <source>
        <dbReference type="ARBA" id="ARBA00023180"/>
    </source>
</evidence>
<evidence type="ECO:0000256" key="10">
    <source>
        <dbReference type="ARBA" id="ARBA00023170"/>
    </source>
</evidence>
<evidence type="ECO:0000256" key="4">
    <source>
        <dbReference type="ARBA" id="ARBA00022614"/>
    </source>
</evidence>
<dbReference type="InterPro" id="IPR032675">
    <property type="entry name" value="LRR_dom_sf"/>
</dbReference>
<dbReference type="FunFam" id="3.80.10.10:FF:000383">
    <property type="entry name" value="Leucine-rich repeat receptor protein kinase EMS1"/>
    <property type="match status" value="1"/>
</dbReference>
<gene>
    <name evidence="14" type="ORF">SEMRO_148_G068230.1</name>
</gene>
<keyword evidence="4" id="KW-0433">Leucine-rich repeat</keyword>